<sequence>MGGRFIRLLVISALFLTFAANLIFVMQTRECAKDTQIFPWMKSNLEIEVSKQERYINVASRQENNTDVDSLVLENSLHRVVPNKENPVLNIEVYSSRLNVSVTVNNKTIFSANHVNYIGLNVVVLNQKTGAKMASRNFNTFVSKQDSEDLVKFVEDITVGRILCFIVKFYKFKDEASYNLQNDTRKYFTKLGSRFINRLRWRDMWAMVIQKKLSGARVLAESFQISDKKPFTWASPIDLVTTFISEEDSVHCDWGNSETSRRRRKFCSLYEGYHGVCLCDNPQDINMDPPAFPDGSRLHLPVAVMVGNRPHYFFRMLKSLRKVIGLDASMVTVYIDGLVYHQSVAVAELFGLKVVQHEPVSRLNGRIAQHYKRSLSTSFDNNPEAQYLIILEEDLEISVDILSFFQQLLPVLEKDESLFCISAWNDQGYDHAANDPSMLYRIETMPGLGWVLSRKIYKGELEKKWPGPQHLFDWDMWTRMDQQIKGRECIIPDISRTYHFGAKGLNVGPGFQIDYFQKHAFNKKANVKLNADLMFKESYEKEIHRLISAATLLDHKKTPCSDLKNFVPNTKGKTYLFYITMKHKRDYQTWTNVARCFRIWDLDARGFHNSMFRLWYKKNHIIVVGCPASKYCSFKPDNIAPIDMPKTEKRPKEEDV</sequence>
<evidence type="ECO:0000256" key="8">
    <source>
        <dbReference type="ARBA" id="ARBA00022692"/>
    </source>
</evidence>
<dbReference type="InterPro" id="IPR004139">
    <property type="entry name" value="Glyco_trans_13"/>
</dbReference>
<evidence type="ECO:0000256" key="2">
    <source>
        <dbReference type="ARBA" id="ARBA00004323"/>
    </source>
</evidence>
<evidence type="ECO:0000256" key="18">
    <source>
        <dbReference type="RuleBase" id="RU368119"/>
    </source>
</evidence>
<evidence type="ECO:0000256" key="9">
    <source>
        <dbReference type="ARBA" id="ARBA00022723"/>
    </source>
</evidence>
<dbReference type="InterPro" id="IPR039477">
    <property type="entry name" value="ILEI/PANDER_dom"/>
</dbReference>
<dbReference type="OrthoDB" id="440755at2759"/>
<keyword evidence="17" id="KW-0539">Nucleus</keyword>
<reference evidence="21" key="1">
    <citation type="submission" date="2025-08" db="UniProtKB">
        <authorList>
            <consortium name="RefSeq"/>
        </authorList>
    </citation>
    <scope>IDENTIFICATION</scope>
    <source>
        <tissue evidence="21">Tentacle</tissue>
    </source>
</reference>
<keyword evidence="15" id="KW-0371">Homeobox</keyword>
<dbReference type="PROSITE" id="PS00032">
    <property type="entry name" value="ANTENNAPEDIA"/>
    <property type="match status" value="1"/>
</dbReference>
<keyword evidence="13" id="KW-0238">DNA-binding</keyword>
<comment type="similarity">
    <text evidence="4 18">Belongs to the glycosyltransferase 13 family.</text>
</comment>
<evidence type="ECO:0000256" key="17">
    <source>
        <dbReference type="ARBA" id="ARBA00023242"/>
    </source>
</evidence>
<dbReference type="InterPro" id="IPR029044">
    <property type="entry name" value="Nucleotide-diphossugar_trans"/>
</dbReference>
<evidence type="ECO:0000256" key="14">
    <source>
        <dbReference type="ARBA" id="ARBA00023136"/>
    </source>
</evidence>
<comment type="pathway">
    <text evidence="3 18">Protein modification; protein glycosylation.</text>
</comment>
<dbReference type="GO" id="GO:0003700">
    <property type="term" value="F:DNA-binding transcription factor activity"/>
    <property type="evidence" value="ECO:0007669"/>
    <property type="project" value="InterPro"/>
</dbReference>
<dbReference type="GO" id="GO:0030145">
    <property type="term" value="F:manganese ion binding"/>
    <property type="evidence" value="ECO:0007669"/>
    <property type="project" value="UniProtKB-UniRule"/>
</dbReference>
<evidence type="ECO:0000256" key="4">
    <source>
        <dbReference type="ARBA" id="ARBA00006492"/>
    </source>
</evidence>
<evidence type="ECO:0000256" key="7">
    <source>
        <dbReference type="ARBA" id="ARBA00022679"/>
    </source>
</evidence>
<comment type="subcellular location">
    <subcellularLocation>
        <location evidence="2 18">Golgi apparatus membrane</location>
        <topology evidence="2 18">Single-pass type II membrane protein</topology>
    </subcellularLocation>
    <subcellularLocation>
        <location evidence="1">Nucleus</location>
    </subcellularLocation>
</comment>
<evidence type="ECO:0000256" key="5">
    <source>
        <dbReference type="ARBA" id="ARBA00022473"/>
    </source>
</evidence>
<dbReference type="EC" id="2.4.1.101" evidence="18"/>
<evidence type="ECO:0000256" key="13">
    <source>
        <dbReference type="ARBA" id="ARBA00023125"/>
    </source>
</evidence>
<dbReference type="RefSeq" id="XP_031560673.1">
    <property type="nucleotide sequence ID" value="XM_031704813.1"/>
</dbReference>
<evidence type="ECO:0000256" key="15">
    <source>
        <dbReference type="ARBA" id="ARBA00023155"/>
    </source>
</evidence>
<keyword evidence="11" id="KW-1133">Transmembrane helix</keyword>
<dbReference type="GO" id="GO:0016266">
    <property type="term" value="P:protein O-linked glycosylation via N-acetyl-galactosamine"/>
    <property type="evidence" value="ECO:0007669"/>
    <property type="project" value="TreeGrafter"/>
</dbReference>
<protein>
    <recommendedName>
        <fullName evidence="18">Alpha-1,3-mannosyl-glycoprotein 2-beta-N-acetylglucosaminyltransferase</fullName>
        <shortName evidence="18">GNT-I</shortName>
        <shortName evidence="18">GlcNAc-T I</shortName>
        <ecNumber evidence="18">2.4.1.101</ecNumber>
    </recommendedName>
    <alternativeName>
        <fullName evidence="18">N-glycosyl-oligosaccharide-glycoprotein N-acetylglucosaminyltransferase I</fullName>
    </alternativeName>
</protein>
<keyword evidence="6 18" id="KW-0328">Glycosyltransferase</keyword>
<keyword evidence="10 18" id="KW-0735">Signal-anchor</keyword>
<dbReference type="Pfam" id="PF15711">
    <property type="entry name" value="ILEI"/>
    <property type="match status" value="1"/>
</dbReference>
<evidence type="ECO:0000256" key="1">
    <source>
        <dbReference type="ARBA" id="ARBA00004123"/>
    </source>
</evidence>
<dbReference type="PANTHER" id="PTHR46396">
    <property type="entry name" value="PROTEIN O-LINKED-MANNOSE BETA-1,2-N-ACETYLGLUCOSAMINYLTRANSFERASE 1"/>
    <property type="match status" value="1"/>
</dbReference>
<evidence type="ECO:0000256" key="12">
    <source>
        <dbReference type="ARBA" id="ARBA00023034"/>
    </source>
</evidence>
<dbReference type="Gene3D" id="3.90.550.10">
    <property type="entry name" value="Spore Coat Polysaccharide Biosynthesis Protein SpsA, Chain A"/>
    <property type="match status" value="1"/>
</dbReference>
<dbReference type="GO" id="GO:0005634">
    <property type="term" value="C:nucleus"/>
    <property type="evidence" value="ECO:0007669"/>
    <property type="project" value="UniProtKB-SubCell"/>
</dbReference>
<dbReference type="Pfam" id="PF03071">
    <property type="entry name" value="GNT-I"/>
    <property type="match status" value="1"/>
</dbReference>
<evidence type="ECO:0000259" key="19">
    <source>
        <dbReference type="Pfam" id="PF15711"/>
    </source>
</evidence>
<dbReference type="KEGG" id="aten:116296745"/>
<keyword evidence="12 18" id="KW-0333">Golgi apparatus</keyword>
<dbReference type="InParanoid" id="A0A6P8HZ23"/>
<dbReference type="GO" id="GO:0003827">
    <property type="term" value="F:alpha-1,3-mannosylglycoprotein 2-beta-N-acetylglucosaminyltransferase activity"/>
    <property type="evidence" value="ECO:0007669"/>
    <property type="project" value="UniProtKB-UniRule"/>
</dbReference>
<dbReference type="PANTHER" id="PTHR46396:SF1">
    <property type="entry name" value="PROTEIN O-LINKED-MANNOSE BETA-1,2-N-ACETYLGLUCOSAMINYLTRANSFERASE 1"/>
    <property type="match status" value="1"/>
</dbReference>
<accession>A0A6P8HZ23</accession>
<keyword evidence="9 18" id="KW-0479">Metal-binding</keyword>
<dbReference type="GO" id="GO:0000139">
    <property type="term" value="C:Golgi membrane"/>
    <property type="evidence" value="ECO:0007669"/>
    <property type="project" value="UniProtKB-SubCell"/>
</dbReference>
<organism evidence="20 21">
    <name type="scientific">Actinia tenebrosa</name>
    <name type="common">Australian red waratah sea anemone</name>
    <dbReference type="NCBI Taxonomy" id="6105"/>
    <lineage>
        <taxon>Eukaryota</taxon>
        <taxon>Metazoa</taxon>
        <taxon>Cnidaria</taxon>
        <taxon>Anthozoa</taxon>
        <taxon>Hexacorallia</taxon>
        <taxon>Actiniaria</taxon>
        <taxon>Actiniidae</taxon>
        <taxon>Actinia</taxon>
    </lineage>
</organism>
<dbReference type="InterPro" id="IPR001827">
    <property type="entry name" value="Homeobox_Antennapedia_CS"/>
</dbReference>
<keyword evidence="8" id="KW-0812">Transmembrane</keyword>
<dbReference type="UniPathway" id="UPA00378"/>
<name>A0A6P8HZ23_ACTTE</name>
<evidence type="ECO:0000256" key="11">
    <source>
        <dbReference type="ARBA" id="ARBA00022989"/>
    </source>
</evidence>
<dbReference type="FunFam" id="3.90.550.10:FF:000252">
    <property type="entry name" value="Protein O-linked-mannose beta-1,2-N-acetylglucosaminyltransferase 1"/>
    <property type="match status" value="1"/>
</dbReference>
<evidence type="ECO:0000313" key="21">
    <source>
        <dbReference type="RefSeq" id="XP_031560673.1"/>
    </source>
</evidence>
<evidence type="ECO:0000256" key="3">
    <source>
        <dbReference type="ARBA" id="ARBA00004922"/>
    </source>
</evidence>
<dbReference type="GO" id="GO:0047223">
    <property type="term" value="F:beta-1,3-galactosyl-O-glycosyl-glycoprotein beta-1,3-N-acetylglucosaminyltransferase activity"/>
    <property type="evidence" value="ECO:0007669"/>
    <property type="project" value="TreeGrafter"/>
</dbReference>
<keyword evidence="5" id="KW-0217">Developmental protein</keyword>
<keyword evidence="20" id="KW-1185">Reference proteome</keyword>
<keyword evidence="14" id="KW-0472">Membrane</keyword>
<dbReference type="GO" id="GO:0003677">
    <property type="term" value="F:DNA binding"/>
    <property type="evidence" value="ECO:0007669"/>
    <property type="project" value="UniProtKB-KW"/>
</dbReference>
<dbReference type="InterPro" id="IPR052463">
    <property type="entry name" value="O-linked_mannose_GnT"/>
</dbReference>
<evidence type="ECO:0000256" key="10">
    <source>
        <dbReference type="ARBA" id="ARBA00022968"/>
    </source>
</evidence>
<dbReference type="AlphaFoldDB" id="A0A6P8HZ23"/>
<keyword evidence="16 18" id="KW-0464">Manganese</keyword>
<comment type="cofactor">
    <cofactor evidence="18">
        <name>Mn(2+)</name>
        <dbReference type="ChEBI" id="CHEBI:29035"/>
    </cofactor>
    <text evidence="18">The cofactor is mostly bound to the substrate.</text>
</comment>
<comment type="function">
    <text evidence="18">Initiates complex N-linked carbohydrate formation. Essential for the conversion of high-mannose to hybrid and complex N-glycans.</text>
</comment>
<proteinExistence type="inferred from homology"/>
<comment type="catalytic activity">
    <reaction evidence="18">
        <text>N(4)-(alpha-D-Man-(1-&gt;3)-[alpha-D-Man-(1-&gt;3)-[alpha-D-Man-(1-&gt;6)]-alpha-D-Man-(1-&gt;6)]-beta-D-Man-(1-&gt;4)-beta-D-GlcNAc-(1-&gt;4)-beta-D-GlcNAc)-L-asparaginyl-[protein] (N-glucan mannose isomer 5A1,2) + UDP-N-acetyl-alpha-D-glucosamine = N(4)-{beta-D-GlcNAc-(1-&gt;2)-alpha-D-Man-(1-&gt;3)-[alpha-D-Man-(1-&gt;3)-[alpha-D-Man-(1-&gt;6)]-alpha-D-Man-(1-&gt;6)]-beta-D-Man-(1-&gt;4)-beta-D-GlcNAc-(1-&gt;4)-beta-D-GlcNAc}-L-asparaginyl-[protein] + UDP + H(+)</text>
        <dbReference type="Rhea" id="RHEA:11456"/>
        <dbReference type="Rhea" id="RHEA-COMP:14367"/>
        <dbReference type="Rhea" id="RHEA-COMP:14368"/>
        <dbReference type="ChEBI" id="CHEBI:15378"/>
        <dbReference type="ChEBI" id="CHEBI:57705"/>
        <dbReference type="ChEBI" id="CHEBI:58223"/>
        <dbReference type="ChEBI" id="CHEBI:59087"/>
        <dbReference type="ChEBI" id="CHEBI:60625"/>
        <dbReference type="EC" id="2.4.1.101"/>
    </reaction>
</comment>
<evidence type="ECO:0000313" key="20">
    <source>
        <dbReference type="Proteomes" id="UP000515163"/>
    </source>
</evidence>
<keyword evidence="7" id="KW-0808">Transferase</keyword>
<dbReference type="Proteomes" id="UP000515163">
    <property type="component" value="Unplaced"/>
</dbReference>
<gene>
    <name evidence="21" type="primary">LOC116296745</name>
</gene>
<dbReference type="SUPFAM" id="SSF53448">
    <property type="entry name" value="Nucleotide-diphospho-sugar transferases"/>
    <property type="match status" value="1"/>
</dbReference>
<dbReference type="PROSITE" id="PS52031">
    <property type="entry name" value="GG_LECTIN"/>
    <property type="match status" value="1"/>
</dbReference>
<dbReference type="GeneID" id="116296745"/>
<feature type="domain" description="ILEI/PANDER" evidence="19">
    <location>
        <begin position="119"/>
        <end position="211"/>
    </location>
</feature>
<evidence type="ECO:0000256" key="16">
    <source>
        <dbReference type="ARBA" id="ARBA00023211"/>
    </source>
</evidence>
<evidence type="ECO:0000256" key="6">
    <source>
        <dbReference type="ARBA" id="ARBA00022676"/>
    </source>
</evidence>